<reference evidence="1 2" key="1">
    <citation type="submission" date="2016-12" db="EMBL/GenBank/DDBJ databases">
        <authorList>
            <person name="Song W.-J."/>
            <person name="Kurnit D.M."/>
        </authorList>
    </citation>
    <scope>NUCLEOTIDE SEQUENCE [LARGE SCALE GENOMIC DNA]</scope>
    <source>
        <strain evidence="1 2">DSM 19599</strain>
    </source>
</reference>
<evidence type="ECO:0000313" key="1">
    <source>
        <dbReference type="EMBL" id="SHO64387.1"/>
    </source>
</evidence>
<sequence length="48" mass="5074">MTRNVLLLAVGALVVVVGVLGYSLYEEKKQPDGVSIELGSNGLSVEQK</sequence>
<proteinExistence type="predicted"/>
<keyword evidence="2" id="KW-1185">Reference proteome</keyword>
<dbReference type="EMBL" id="FRXO01000003">
    <property type="protein sequence ID" value="SHO64387.1"/>
    <property type="molecule type" value="Genomic_DNA"/>
</dbReference>
<dbReference type="Proteomes" id="UP000186406">
    <property type="component" value="Unassembled WGS sequence"/>
</dbReference>
<name>A0A1M7ZHN6_9HYPH</name>
<gene>
    <name evidence="1" type="ORF">SAMN02745172_01692</name>
</gene>
<protein>
    <submittedName>
        <fullName evidence="1">Uncharacterized protein</fullName>
    </submittedName>
</protein>
<dbReference type="AlphaFoldDB" id="A0A1M7ZHN6"/>
<organism evidence="1 2">
    <name type="scientific">Pseudoxanthobacter soli DSM 19599</name>
    <dbReference type="NCBI Taxonomy" id="1123029"/>
    <lineage>
        <taxon>Bacteria</taxon>
        <taxon>Pseudomonadati</taxon>
        <taxon>Pseudomonadota</taxon>
        <taxon>Alphaproteobacteria</taxon>
        <taxon>Hyphomicrobiales</taxon>
        <taxon>Segnochrobactraceae</taxon>
        <taxon>Pseudoxanthobacter</taxon>
    </lineage>
</organism>
<dbReference type="STRING" id="1123029.SAMN02745172_01692"/>
<dbReference type="RefSeq" id="WP_175563652.1">
    <property type="nucleotide sequence ID" value="NZ_FRXO01000003.1"/>
</dbReference>
<accession>A0A1M7ZHN6</accession>
<evidence type="ECO:0000313" key="2">
    <source>
        <dbReference type="Proteomes" id="UP000186406"/>
    </source>
</evidence>